<dbReference type="AlphaFoldDB" id="A0A1Y2BZB8"/>
<dbReference type="InterPro" id="IPR013598">
    <property type="entry name" value="Exportin-1/Importin-b-like"/>
</dbReference>
<dbReference type="Pfam" id="PF08389">
    <property type="entry name" value="Xpo1"/>
    <property type="match status" value="1"/>
</dbReference>
<dbReference type="Proteomes" id="UP000193642">
    <property type="component" value="Unassembled WGS sequence"/>
</dbReference>
<dbReference type="InterPro" id="IPR051345">
    <property type="entry name" value="Importin_beta-like_NTR"/>
</dbReference>
<gene>
    <name evidence="2" type="ORF">BCR33DRAFT_662421</name>
</gene>
<dbReference type="OrthoDB" id="435593at2759"/>
<keyword evidence="3" id="KW-1185">Reference proteome</keyword>
<feature type="domain" description="Exportin-1/Importin-beta-like" evidence="1">
    <location>
        <begin position="104"/>
        <end position="263"/>
    </location>
</feature>
<dbReference type="InterPro" id="IPR016024">
    <property type="entry name" value="ARM-type_fold"/>
</dbReference>
<protein>
    <submittedName>
        <fullName evidence="2">ARM repeat-containing protein</fullName>
    </submittedName>
</protein>
<sequence length="800" mass="88636">MEQQYTVATVLQGITTLYSSTSTAADKKEADRWLRDFQRSVAAWAIAESLLKAEAMPFEAALFAAQTMRQKVRYDAAQLESPAQRLGLRDVLLSLLAVKYRRGPRAVVAQLSVAVAAVAVHAKEWSDPVASLFDLFSANKQDWLLLVDILAALPYEFEDGATDSSFFLNKDEATNRTKEVVYANSNKVLHALVMMLEQCDPLNGDADLVKLILECLRSWLIAGDVSLDKIAGTNIVPRCFSFITVPTSDALDDAVFETAVDVLVEIIRSSGKKLSAGRDNATTIPLVESIYNGLMSLAPSLNSVISRQEEEETRVREFCRLFVYAGESYMSHILSSPESWTPIAEAILVCTAIKDLEIVGITFHFWIVLAEEITAKTESGETVLQPKYQSSFLDIYRRLNAVMIRHLHYPSDSSSTWTAKERDEFRDFRHNMGDVLKHCVYVLGQQEALATPYTILQSFQLAGAPGGTLDPATPWQQIEAPLFALRTIGRNISDNESTVLPVIMGMLPQLPNHPKIKYAAILVIGRYASWTKLHPEFLSYQMTFIAKGFEENEAIGAASQSLRYLCDECGDQLVGYLSQLHPFYMSIGNVLNSTDKADVIAGLANVIKHVPVESTGDMPDMLKVLEMFCLPIAQRLHEIGKMAVAPEGGYSPDLQLEVFDLVDQFTTFMYNAQPVLPANNPSIRHPCTVLLTNMWPVLEALLYLRDPKIINTVCRLLVKCVDTQKQHFRPLVGPVLEALATVYEVTKISSAMWPASKIIGQFGGEDGAVVHSLVGRMSAVAFRAIQECDGQIDIVSDGLY</sequence>
<evidence type="ECO:0000259" key="1">
    <source>
        <dbReference type="Pfam" id="PF08389"/>
    </source>
</evidence>
<dbReference type="InterPro" id="IPR058537">
    <property type="entry name" value="TPR_TNPO3_IPO13_4th"/>
</dbReference>
<dbReference type="Pfam" id="PF24140">
    <property type="entry name" value="TPR_TNPO3_IPO13_3rd"/>
    <property type="match status" value="1"/>
</dbReference>
<dbReference type="Pfam" id="PF24139">
    <property type="entry name" value="TPR_TNPO3_IPO13_4th"/>
    <property type="match status" value="1"/>
</dbReference>
<dbReference type="EMBL" id="MCGO01000040">
    <property type="protein sequence ID" value="ORY39415.1"/>
    <property type="molecule type" value="Genomic_DNA"/>
</dbReference>
<proteinExistence type="predicted"/>
<dbReference type="InterPro" id="IPR011989">
    <property type="entry name" value="ARM-like"/>
</dbReference>
<dbReference type="InterPro" id="IPR057941">
    <property type="entry name" value="TPR_TNPO3_IPO13_2nd"/>
</dbReference>
<comment type="caution">
    <text evidence="2">The sequence shown here is derived from an EMBL/GenBank/DDBJ whole genome shotgun (WGS) entry which is preliminary data.</text>
</comment>
<dbReference type="SUPFAM" id="SSF48371">
    <property type="entry name" value="ARM repeat"/>
    <property type="match status" value="1"/>
</dbReference>
<dbReference type="Pfam" id="PF24138">
    <property type="entry name" value="TPR_TNPO3_IPO13_2nd"/>
    <property type="match status" value="1"/>
</dbReference>
<dbReference type="GO" id="GO:0006606">
    <property type="term" value="P:protein import into nucleus"/>
    <property type="evidence" value="ECO:0007669"/>
    <property type="project" value="TreeGrafter"/>
</dbReference>
<name>A0A1Y2BZB8_9FUNG</name>
<organism evidence="2 3">
    <name type="scientific">Rhizoclosmatium globosum</name>
    <dbReference type="NCBI Taxonomy" id="329046"/>
    <lineage>
        <taxon>Eukaryota</taxon>
        <taxon>Fungi</taxon>
        <taxon>Fungi incertae sedis</taxon>
        <taxon>Chytridiomycota</taxon>
        <taxon>Chytridiomycota incertae sedis</taxon>
        <taxon>Chytridiomycetes</taxon>
        <taxon>Chytridiales</taxon>
        <taxon>Chytriomycetaceae</taxon>
        <taxon>Rhizoclosmatium</taxon>
    </lineage>
</organism>
<reference evidence="2 3" key="1">
    <citation type="submission" date="2016-07" db="EMBL/GenBank/DDBJ databases">
        <title>Pervasive Adenine N6-methylation of Active Genes in Fungi.</title>
        <authorList>
            <consortium name="DOE Joint Genome Institute"/>
            <person name="Mondo S.J."/>
            <person name="Dannebaum R.O."/>
            <person name="Kuo R.C."/>
            <person name="Labutti K."/>
            <person name="Haridas S."/>
            <person name="Kuo A."/>
            <person name="Salamov A."/>
            <person name="Ahrendt S.R."/>
            <person name="Lipzen A."/>
            <person name="Sullivan W."/>
            <person name="Andreopoulos W.B."/>
            <person name="Clum A."/>
            <person name="Lindquist E."/>
            <person name="Daum C."/>
            <person name="Ramamoorthy G.K."/>
            <person name="Gryganskyi A."/>
            <person name="Culley D."/>
            <person name="Magnuson J.K."/>
            <person name="James T.Y."/>
            <person name="O'Malley M.A."/>
            <person name="Stajich J.E."/>
            <person name="Spatafora J.W."/>
            <person name="Visel A."/>
            <person name="Grigoriev I.V."/>
        </authorList>
    </citation>
    <scope>NUCLEOTIDE SEQUENCE [LARGE SCALE GENOMIC DNA]</scope>
    <source>
        <strain evidence="2 3">JEL800</strain>
    </source>
</reference>
<dbReference type="InterPro" id="IPR057942">
    <property type="entry name" value="TPR_TNPO3_IPO13_3rd"/>
</dbReference>
<dbReference type="PANTHER" id="PTHR12363:SF53">
    <property type="entry name" value="MRNA TRANSPORT REGULATOR MTR10"/>
    <property type="match status" value="1"/>
</dbReference>
<evidence type="ECO:0000313" key="3">
    <source>
        <dbReference type="Proteomes" id="UP000193642"/>
    </source>
</evidence>
<dbReference type="STRING" id="329046.A0A1Y2BZB8"/>
<dbReference type="GO" id="GO:0005737">
    <property type="term" value="C:cytoplasm"/>
    <property type="evidence" value="ECO:0007669"/>
    <property type="project" value="TreeGrafter"/>
</dbReference>
<evidence type="ECO:0000313" key="2">
    <source>
        <dbReference type="EMBL" id="ORY39415.1"/>
    </source>
</evidence>
<dbReference type="PANTHER" id="PTHR12363">
    <property type="entry name" value="TRANSPORTIN 3 AND IMPORTIN 13"/>
    <property type="match status" value="1"/>
</dbReference>
<accession>A0A1Y2BZB8</accession>
<dbReference type="Gene3D" id="1.25.10.10">
    <property type="entry name" value="Leucine-rich Repeat Variant"/>
    <property type="match status" value="1"/>
</dbReference>